<dbReference type="OrthoDB" id="48988at2759"/>
<dbReference type="GeneID" id="8851294"/>
<dbReference type="InParanoid" id="D2VNG7"/>
<dbReference type="GO" id="GO:0005829">
    <property type="term" value="C:cytosol"/>
    <property type="evidence" value="ECO:0007669"/>
    <property type="project" value="TreeGrafter"/>
</dbReference>
<evidence type="ECO:0000259" key="1">
    <source>
        <dbReference type="Pfam" id="PF00248"/>
    </source>
</evidence>
<dbReference type="VEuPathDB" id="AmoebaDB:NAEGRDRAFT_70493"/>
<feature type="domain" description="NADP-dependent oxidoreductase" evidence="1">
    <location>
        <begin position="62"/>
        <end position="381"/>
    </location>
</feature>
<dbReference type="InterPro" id="IPR020471">
    <property type="entry name" value="AKR"/>
</dbReference>
<protein>
    <submittedName>
        <fullName evidence="2">Predicted protein</fullName>
    </submittedName>
</protein>
<dbReference type="OMA" id="SISWGHI"/>
<accession>D2VNG7</accession>
<name>D2VNG7_NAEGR</name>
<dbReference type="Proteomes" id="UP000006671">
    <property type="component" value="Unassembled WGS sequence"/>
</dbReference>
<dbReference type="KEGG" id="ngr:NAEGRDRAFT_70493"/>
<dbReference type="InterPro" id="IPR036812">
    <property type="entry name" value="NAD(P)_OxRdtase_dom_sf"/>
</dbReference>
<evidence type="ECO:0000313" key="3">
    <source>
        <dbReference type="Proteomes" id="UP000006671"/>
    </source>
</evidence>
<gene>
    <name evidence="2" type="ORF">NAEGRDRAFT_70493</name>
</gene>
<dbReference type="PANTHER" id="PTHR42686:SF1">
    <property type="entry name" value="GH17980P-RELATED"/>
    <property type="match status" value="1"/>
</dbReference>
<dbReference type="RefSeq" id="XP_002674403.1">
    <property type="nucleotide sequence ID" value="XM_002674357.1"/>
</dbReference>
<dbReference type="GO" id="GO:0016491">
    <property type="term" value="F:oxidoreductase activity"/>
    <property type="evidence" value="ECO:0007669"/>
    <property type="project" value="InterPro"/>
</dbReference>
<dbReference type="CDD" id="cd19099">
    <property type="entry name" value="AKR_unchar"/>
    <property type="match status" value="1"/>
</dbReference>
<dbReference type="Gene3D" id="3.20.20.100">
    <property type="entry name" value="NADP-dependent oxidoreductase domain"/>
    <property type="match status" value="1"/>
</dbReference>
<dbReference type="AlphaFoldDB" id="D2VNG7"/>
<dbReference type="PANTHER" id="PTHR42686">
    <property type="entry name" value="GH17980P-RELATED"/>
    <property type="match status" value="1"/>
</dbReference>
<keyword evidence="3" id="KW-1185">Reference proteome</keyword>
<organism evidence="3">
    <name type="scientific">Naegleria gruberi</name>
    <name type="common">Amoeba</name>
    <dbReference type="NCBI Taxonomy" id="5762"/>
    <lineage>
        <taxon>Eukaryota</taxon>
        <taxon>Discoba</taxon>
        <taxon>Heterolobosea</taxon>
        <taxon>Tetramitia</taxon>
        <taxon>Eutetramitia</taxon>
        <taxon>Vahlkampfiidae</taxon>
        <taxon>Naegleria</taxon>
    </lineage>
</organism>
<proteinExistence type="predicted"/>
<evidence type="ECO:0000313" key="2">
    <source>
        <dbReference type="EMBL" id="EFC41659.1"/>
    </source>
</evidence>
<dbReference type="SUPFAM" id="SSF51430">
    <property type="entry name" value="NAD(P)-linked oxidoreductase"/>
    <property type="match status" value="1"/>
</dbReference>
<dbReference type="eggNOG" id="ENOG502RYFZ">
    <property type="taxonomic scope" value="Eukaryota"/>
</dbReference>
<dbReference type="InterPro" id="IPR023210">
    <property type="entry name" value="NADP_OxRdtase_dom"/>
</dbReference>
<dbReference type="Pfam" id="PF00248">
    <property type="entry name" value="Aldo_ket_red"/>
    <property type="match status" value="1"/>
</dbReference>
<dbReference type="STRING" id="5762.D2VNG7"/>
<sequence>MKNLLKGKATKAATLEFLSKKFTPVEGWKLPNTTSTHNSNASIEHLIQSQNNHNLPFYFSKVGFGGHSLSMNDSEGESTIQDQEFAIQKAIQGGVNLIDTSADYGTSQMMIGHVLNGMCAHHIPNHHQHVHEQLVDSGKIYRDELVLMSKVGPLDNYVDERNHSVLSKLVHECQVEDLNKRIITLPDKLHHYSLDPLILSHEITRCLREYQVETLDVLIINQPERMLQAMLMSEDRDSSDSAVFAEFYHKLEQAFKCLESEVERGRIQSYGIASKSITKAPGPGILSIDLNKCLKIAEHVYGNKDHHFRVVQVPYNLHEKNVYTDEIFTDKNGHRANFLTMAKSHKLATMAYRPLNAQLDSHLIFRFADYDFDKKKNDMESIVQEYQKISNEIAFNELNTPWYTVDLSDDSVHLSKEVQQCTLPEMSEQNLIQMRPSISWGHIIMTNYDQLESYFTFEKVLRNRIIPEQKYIFSKLAQMSNRVNENDYNAVGMKKETTGSDANSMNNFKSQCNRWLSHYQRLCNKFYSVYSDLLSLKHQHQCEDLHVKLSKLSNGDLDSYKTLSQKSIRCLVDTPNLDTVLVGMDKTKYVDEILFEATNNEYSLLQSRPKEYQQVVDNVIRNVAVNNFRLIVDEDPHTANLNQHEQQ</sequence>
<dbReference type="EMBL" id="GG738884">
    <property type="protein sequence ID" value="EFC41659.1"/>
    <property type="molecule type" value="Genomic_DNA"/>
</dbReference>
<reference evidence="2 3" key="1">
    <citation type="journal article" date="2010" name="Cell">
        <title>The genome of Naegleria gruberi illuminates early eukaryotic versatility.</title>
        <authorList>
            <person name="Fritz-Laylin L.K."/>
            <person name="Prochnik S.E."/>
            <person name="Ginger M.L."/>
            <person name="Dacks J.B."/>
            <person name="Carpenter M.L."/>
            <person name="Field M.C."/>
            <person name="Kuo A."/>
            <person name="Paredez A."/>
            <person name="Chapman J."/>
            <person name="Pham J."/>
            <person name="Shu S."/>
            <person name="Neupane R."/>
            <person name="Cipriano M."/>
            <person name="Mancuso J."/>
            <person name="Tu H."/>
            <person name="Salamov A."/>
            <person name="Lindquist E."/>
            <person name="Shapiro H."/>
            <person name="Lucas S."/>
            <person name="Grigoriev I.V."/>
            <person name="Cande W.Z."/>
            <person name="Fulton C."/>
            <person name="Rokhsar D.S."/>
            <person name="Dawson S.C."/>
        </authorList>
    </citation>
    <scope>NUCLEOTIDE SEQUENCE [LARGE SCALE GENOMIC DNA]</scope>
    <source>
        <strain evidence="2 3">NEG-M</strain>
    </source>
</reference>